<sequence>MSYTLTFQGVVLIGATIGRLTTPTKTDAVSDGITMETKIASFVLAAGMNKVDVFHSEFSNLQPKLRKWRDMSQPQHLQLSFYVKWTFLPDTDVLLSATMLSRRLQKWLYMHVFARILIEQQRQRLHQINQKSFNSLKFEMKALFDGIDNLPNRPLYVHDSKIGIVQSIITANVSKIPRIVTHFGVNTTLVPNTKARWLLVTNHVRWNDI</sequence>
<evidence type="ECO:0000313" key="1">
    <source>
        <dbReference type="EMBL" id="KAH3716760.1"/>
    </source>
</evidence>
<evidence type="ECO:0000313" key="2">
    <source>
        <dbReference type="Proteomes" id="UP000828390"/>
    </source>
</evidence>
<proteinExistence type="predicted"/>
<accession>A0A9D4C449</accession>
<keyword evidence="2" id="KW-1185">Reference proteome</keyword>
<reference evidence="1" key="1">
    <citation type="journal article" date="2019" name="bioRxiv">
        <title>The Genome of the Zebra Mussel, Dreissena polymorpha: A Resource for Invasive Species Research.</title>
        <authorList>
            <person name="McCartney M.A."/>
            <person name="Auch B."/>
            <person name="Kono T."/>
            <person name="Mallez S."/>
            <person name="Zhang Y."/>
            <person name="Obille A."/>
            <person name="Becker A."/>
            <person name="Abrahante J.E."/>
            <person name="Garbe J."/>
            <person name="Badalamenti J.P."/>
            <person name="Herman A."/>
            <person name="Mangelson H."/>
            <person name="Liachko I."/>
            <person name="Sullivan S."/>
            <person name="Sone E.D."/>
            <person name="Koren S."/>
            <person name="Silverstein K.A.T."/>
            <person name="Beckman K.B."/>
            <person name="Gohl D.M."/>
        </authorList>
    </citation>
    <scope>NUCLEOTIDE SEQUENCE</scope>
    <source>
        <strain evidence="1">Duluth1</strain>
        <tissue evidence="1">Whole animal</tissue>
    </source>
</reference>
<gene>
    <name evidence="1" type="ORF">DPMN_059489</name>
</gene>
<dbReference type="Proteomes" id="UP000828390">
    <property type="component" value="Unassembled WGS sequence"/>
</dbReference>
<comment type="caution">
    <text evidence="1">The sequence shown here is derived from an EMBL/GenBank/DDBJ whole genome shotgun (WGS) entry which is preliminary data.</text>
</comment>
<dbReference type="AlphaFoldDB" id="A0A9D4C449"/>
<protein>
    <submittedName>
        <fullName evidence="1">Uncharacterized protein</fullName>
    </submittedName>
</protein>
<name>A0A9D4C449_DREPO</name>
<reference evidence="1" key="2">
    <citation type="submission" date="2020-11" db="EMBL/GenBank/DDBJ databases">
        <authorList>
            <person name="McCartney M.A."/>
            <person name="Auch B."/>
            <person name="Kono T."/>
            <person name="Mallez S."/>
            <person name="Becker A."/>
            <person name="Gohl D.M."/>
            <person name="Silverstein K.A.T."/>
            <person name="Koren S."/>
            <person name="Bechman K.B."/>
            <person name="Herman A."/>
            <person name="Abrahante J.E."/>
            <person name="Garbe J."/>
        </authorList>
    </citation>
    <scope>NUCLEOTIDE SEQUENCE</scope>
    <source>
        <strain evidence="1">Duluth1</strain>
        <tissue evidence="1">Whole animal</tissue>
    </source>
</reference>
<dbReference type="EMBL" id="JAIWYP010000013">
    <property type="protein sequence ID" value="KAH3716760.1"/>
    <property type="molecule type" value="Genomic_DNA"/>
</dbReference>
<organism evidence="1 2">
    <name type="scientific">Dreissena polymorpha</name>
    <name type="common">Zebra mussel</name>
    <name type="synonym">Mytilus polymorpha</name>
    <dbReference type="NCBI Taxonomy" id="45954"/>
    <lineage>
        <taxon>Eukaryota</taxon>
        <taxon>Metazoa</taxon>
        <taxon>Spiralia</taxon>
        <taxon>Lophotrochozoa</taxon>
        <taxon>Mollusca</taxon>
        <taxon>Bivalvia</taxon>
        <taxon>Autobranchia</taxon>
        <taxon>Heteroconchia</taxon>
        <taxon>Euheterodonta</taxon>
        <taxon>Imparidentia</taxon>
        <taxon>Neoheterodontei</taxon>
        <taxon>Myida</taxon>
        <taxon>Dreissenoidea</taxon>
        <taxon>Dreissenidae</taxon>
        <taxon>Dreissena</taxon>
    </lineage>
</organism>